<accession>A0A2V1KA71</accession>
<evidence type="ECO:0000256" key="1">
    <source>
        <dbReference type="ARBA" id="ARBA00008814"/>
    </source>
</evidence>
<dbReference type="InterPro" id="IPR002491">
    <property type="entry name" value="ABC_transptr_periplasmic_BD"/>
</dbReference>
<dbReference type="AlphaFoldDB" id="A0A2V1KA71"/>
<protein>
    <submittedName>
        <fullName evidence="3">ABC transporter substrate-binding protein</fullName>
    </submittedName>
</protein>
<organism evidence="3 4">
    <name type="scientific">Ancrocorticia populi</name>
    <dbReference type="NCBI Taxonomy" id="2175228"/>
    <lineage>
        <taxon>Bacteria</taxon>
        <taxon>Bacillati</taxon>
        <taxon>Actinomycetota</taxon>
        <taxon>Actinomycetes</taxon>
        <taxon>Actinomycetales</taxon>
        <taxon>Actinomycetaceae</taxon>
        <taxon>Ancrocorticia</taxon>
    </lineage>
</organism>
<comment type="caution">
    <text evidence="3">The sequence shown here is derived from an EMBL/GenBank/DDBJ whole genome shotgun (WGS) entry which is preliminary data.</text>
</comment>
<dbReference type="Pfam" id="PF01497">
    <property type="entry name" value="Peripla_BP_2"/>
    <property type="match status" value="1"/>
</dbReference>
<reference evidence="4" key="1">
    <citation type="submission" date="2018-05" db="EMBL/GenBank/DDBJ databases">
        <authorList>
            <person name="Li Y."/>
        </authorList>
    </citation>
    <scope>NUCLEOTIDE SEQUENCE [LARGE SCALE GENOMIC DNA]</scope>
    <source>
        <strain evidence="4">sk1b4</strain>
    </source>
</reference>
<dbReference type="PANTHER" id="PTHR30535:SF34">
    <property type="entry name" value="MOLYBDATE-BINDING PROTEIN MOLA"/>
    <property type="match status" value="1"/>
</dbReference>
<dbReference type="PROSITE" id="PS50983">
    <property type="entry name" value="FE_B12_PBP"/>
    <property type="match status" value="1"/>
</dbReference>
<comment type="similarity">
    <text evidence="1">Belongs to the bacterial solute-binding protein 8 family.</text>
</comment>
<gene>
    <name evidence="3" type="ORF">DD236_05795</name>
</gene>
<proteinExistence type="inferred from homology"/>
<evidence type="ECO:0000313" key="3">
    <source>
        <dbReference type="EMBL" id="PWF26373.1"/>
    </source>
</evidence>
<dbReference type="OrthoDB" id="9816357at2"/>
<name>A0A2V1KA71_9ACTO</name>
<dbReference type="EMBL" id="QETB01000003">
    <property type="protein sequence ID" value="PWF26373.1"/>
    <property type="molecule type" value="Genomic_DNA"/>
</dbReference>
<dbReference type="PANTHER" id="PTHR30535">
    <property type="entry name" value="VITAMIN B12-BINDING PROTEIN"/>
    <property type="match status" value="1"/>
</dbReference>
<dbReference type="SUPFAM" id="SSF53807">
    <property type="entry name" value="Helical backbone' metal receptor"/>
    <property type="match status" value="1"/>
</dbReference>
<dbReference type="InterPro" id="IPR050902">
    <property type="entry name" value="ABC_Transporter_SBP"/>
</dbReference>
<keyword evidence="4" id="KW-1185">Reference proteome</keyword>
<feature type="domain" description="Fe/B12 periplasmic-binding" evidence="2">
    <location>
        <begin position="88"/>
        <end position="352"/>
    </location>
</feature>
<dbReference type="Proteomes" id="UP000245283">
    <property type="component" value="Unassembled WGS sequence"/>
</dbReference>
<evidence type="ECO:0000313" key="4">
    <source>
        <dbReference type="Proteomes" id="UP000245283"/>
    </source>
</evidence>
<dbReference type="Gene3D" id="3.40.50.1980">
    <property type="entry name" value="Nitrogenase molybdenum iron protein domain"/>
    <property type="match status" value="2"/>
</dbReference>
<sequence length="359" mass="38534">MSVANIVNLRGFHMRSTTRWLQVSLTILVGCLGLAGCSSTAETAESSSPATSAPAATADFPSVSSDSFPITVTDWTGHEETFEEAPEKVAILSGTPLNLWYDVSGTAVATSNLSDSVHVSDEHAEEIEELPQLGEPFNVDAEKLVELDPDLIITMYGMQDTLTSQLQELGFATLTVRTNDLTDLENVYEVFGALNGTSDDAAAKMADIRESTDAVAAQWPSADESAVILFQSEKGLSVKLDNSIAGAMLTELGVTNIASGLPRQGSDSATLDLEEVVKQQPDYVLVTGRFSDPSRAKEIMEGEFAKNEAWQSVDAVTEGRVTYLPQEYFLYNAGPDYPAAFEYLAASLHPDVYGEPVAP</sequence>
<evidence type="ECO:0000259" key="2">
    <source>
        <dbReference type="PROSITE" id="PS50983"/>
    </source>
</evidence>